<reference evidence="8 9" key="1">
    <citation type="submission" date="2024-04" db="EMBL/GenBank/DDBJ databases">
        <title>Novel genus in family Flammeovirgaceae.</title>
        <authorList>
            <person name="Nguyen T.H."/>
            <person name="Vuong T.Q."/>
            <person name="Le H."/>
            <person name="Kim S.-G."/>
        </authorList>
    </citation>
    <scope>NUCLEOTIDE SEQUENCE [LARGE SCALE GENOMIC DNA]</scope>
    <source>
        <strain evidence="8 9">JCM 23209</strain>
    </source>
</reference>
<dbReference type="Pfam" id="PF03601">
    <property type="entry name" value="Cons_hypoth698"/>
    <property type="match status" value="1"/>
</dbReference>
<evidence type="ECO:0000256" key="7">
    <source>
        <dbReference type="SAM" id="Phobius"/>
    </source>
</evidence>
<feature type="transmembrane region" description="Helical" evidence="7">
    <location>
        <begin position="137"/>
        <end position="162"/>
    </location>
</feature>
<protein>
    <submittedName>
        <fullName evidence="8">Sulfate exporter family transporter</fullName>
    </submittedName>
</protein>
<accession>A0AAW9RUQ4</accession>
<evidence type="ECO:0000256" key="5">
    <source>
        <dbReference type="ARBA" id="ARBA00022989"/>
    </source>
</evidence>
<dbReference type="InterPro" id="IPR018383">
    <property type="entry name" value="UPF0324_pro"/>
</dbReference>
<feature type="transmembrane region" description="Helical" evidence="7">
    <location>
        <begin position="231"/>
        <end position="253"/>
    </location>
</feature>
<evidence type="ECO:0000313" key="9">
    <source>
        <dbReference type="Proteomes" id="UP001403385"/>
    </source>
</evidence>
<evidence type="ECO:0000256" key="2">
    <source>
        <dbReference type="ARBA" id="ARBA00007977"/>
    </source>
</evidence>
<comment type="caution">
    <text evidence="8">The sequence shown here is derived from an EMBL/GenBank/DDBJ whole genome shotgun (WGS) entry which is preliminary data.</text>
</comment>
<evidence type="ECO:0000256" key="1">
    <source>
        <dbReference type="ARBA" id="ARBA00004651"/>
    </source>
</evidence>
<feature type="transmembrane region" description="Helical" evidence="7">
    <location>
        <begin position="288"/>
        <end position="307"/>
    </location>
</feature>
<gene>
    <name evidence="8" type="ORF">AAG747_02720</name>
</gene>
<dbReference type="AlphaFoldDB" id="A0AAW9RUQ4"/>
<dbReference type="EMBL" id="JBDKWZ010000001">
    <property type="protein sequence ID" value="MEN7546805.1"/>
    <property type="molecule type" value="Genomic_DNA"/>
</dbReference>
<keyword evidence="5 7" id="KW-1133">Transmembrane helix</keyword>
<keyword evidence="6 7" id="KW-0472">Membrane</keyword>
<dbReference type="PANTHER" id="PTHR30106">
    <property type="entry name" value="INNER MEMBRANE PROTEIN YEIH-RELATED"/>
    <property type="match status" value="1"/>
</dbReference>
<sequence length="309" mass="33730">MKDFNLFQKVIYLLFLFACFTPYIDAPIALLGGILATQFLPAPFPEHQHKITQWMLNLSIAGLGFSMNLDQVWHSGKDGLLLSVGSIAITLLLGYFLGKKLQLDKKLAYLISAGTAICGGSAIAALSPIVKARNEQISMALGTVFILNALALFIFPAVGHYFHMTSMQFGTWCAIAIHDTSSVVGAASKFGNEALQTATTIKLVRALWIVPVGFLTGFLRKNDSQKIPVPYVMLFFLGAILIHTLVPQFQTVYQQVTSMAQKCLVCTLFLIGTGLNKSALKKVGLRPMVQGVLLWVGISVLSLFVILKF</sequence>
<dbReference type="Proteomes" id="UP001403385">
    <property type="component" value="Unassembled WGS sequence"/>
</dbReference>
<feature type="transmembrane region" description="Helical" evidence="7">
    <location>
        <begin position="79"/>
        <end position="97"/>
    </location>
</feature>
<feature type="transmembrane region" description="Helical" evidence="7">
    <location>
        <begin position="12"/>
        <end position="39"/>
    </location>
</feature>
<keyword evidence="4 7" id="KW-0812">Transmembrane</keyword>
<evidence type="ECO:0000313" key="8">
    <source>
        <dbReference type="EMBL" id="MEN7546805.1"/>
    </source>
</evidence>
<comment type="similarity">
    <text evidence="2">Belongs to the UPF0324 family.</text>
</comment>
<proteinExistence type="inferred from homology"/>
<feature type="transmembrane region" description="Helical" evidence="7">
    <location>
        <begin position="109"/>
        <end position="130"/>
    </location>
</feature>
<feature type="transmembrane region" description="Helical" evidence="7">
    <location>
        <begin position="51"/>
        <end position="67"/>
    </location>
</feature>
<feature type="transmembrane region" description="Helical" evidence="7">
    <location>
        <begin position="203"/>
        <end position="219"/>
    </location>
</feature>
<organism evidence="8 9">
    <name type="scientific">Rapidithrix thailandica</name>
    <dbReference type="NCBI Taxonomy" id="413964"/>
    <lineage>
        <taxon>Bacteria</taxon>
        <taxon>Pseudomonadati</taxon>
        <taxon>Bacteroidota</taxon>
        <taxon>Cytophagia</taxon>
        <taxon>Cytophagales</taxon>
        <taxon>Flammeovirgaceae</taxon>
        <taxon>Rapidithrix</taxon>
    </lineage>
</organism>
<dbReference type="PANTHER" id="PTHR30106:SF1">
    <property type="entry name" value="UPF0324 MEMBRANE PROTEIN FN0533"/>
    <property type="match status" value="1"/>
</dbReference>
<evidence type="ECO:0000256" key="4">
    <source>
        <dbReference type="ARBA" id="ARBA00022692"/>
    </source>
</evidence>
<evidence type="ECO:0000256" key="3">
    <source>
        <dbReference type="ARBA" id="ARBA00022475"/>
    </source>
</evidence>
<comment type="subcellular location">
    <subcellularLocation>
        <location evidence="1">Cell membrane</location>
        <topology evidence="1">Multi-pass membrane protein</topology>
    </subcellularLocation>
</comment>
<keyword evidence="3" id="KW-1003">Cell membrane</keyword>
<dbReference type="GO" id="GO:0005886">
    <property type="term" value="C:plasma membrane"/>
    <property type="evidence" value="ECO:0007669"/>
    <property type="project" value="UniProtKB-SubCell"/>
</dbReference>
<dbReference type="RefSeq" id="WP_346819586.1">
    <property type="nucleotide sequence ID" value="NZ_JBDKWZ010000001.1"/>
</dbReference>
<evidence type="ECO:0000256" key="6">
    <source>
        <dbReference type="ARBA" id="ARBA00023136"/>
    </source>
</evidence>
<name>A0AAW9RUQ4_9BACT</name>
<keyword evidence="9" id="KW-1185">Reference proteome</keyword>